<gene>
    <name evidence="2" type="ORF">Aco03nite_083940</name>
</gene>
<dbReference type="RefSeq" id="WP_203806579.1">
    <property type="nucleotide sequence ID" value="NZ_BAAAQE010000046.1"/>
</dbReference>
<proteinExistence type="predicted"/>
<keyword evidence="1" id="KW-1133">Transmembrane helix</keyword>
<feature type="transmembrane region" description="Helical" evidence="1">
    <location>
        <begin position="41"/>
        <end position="63"/>
    </location>
</feature>
<feature type="transmembrane region" description="Helical" evidence="1">
    <location>
        <begin position="115"/>
        <end position="136"/>
    </location>
</feature>
<dbReference type="EMBL" id="BOMG01000103">
    <property type="protein sequence ID" value="GID59990.1"/>
    <property type="molecule type" value="Genomic_DNA"/>
</dbReference>
<evidence type="ECO:0000256" key="1">
    <source>
        <dbReference type="SAM" id="Phobius"/>
    </source>
</evidence>
<reference evidence="2 3" key="1">
    <citation type="submission" date="2021-01" db="EMBL/GenBank/DDBJ databases">
        <title>Whole genome shotgun sequence of Actinoplanes couchii NBRC 106145.</title>
        <authorList>
            <person name="Komaki H."/>
            <person name="Tamura T."/>
        </authorList>
    </citation>
    <scope>NUCLEOTIDE SEQUENCE [LARGE SCALE GENOMIC DNA]</scope>
    <source>
        <strain evidence="2 3">NBRC 106145</strain>
    </source>
</reference>
<keyword evidence="1" id="KW-0812">Transmembrane</keyword>
<evidence type="ECO:0000313" key="2">
    <source>
        <dbReference type="EMBL" id="GID59990.1"/>
    </source>
</evidence>
<feature type="transmembrane region" description="Helical" evidence="1">
    <location>
        <begin position="84"/>
        <end position="109"/>
    </location>
</feature>
<sequence>MGLWVSRVLVRWRRWVLGVAAAVAVGGVGVASGGREEPRGMLAVALGAAVVSFVVGAVVVVALRWRGSAGFEIGPREFRTRRHAVPVFLGLFVLGGWAAFAAVCGWSWVQGERDGVLLALTVIFTGGLVFVAPIAWRGTGFTVNADGIHADRRIGRPVTIPWADLALGPIAHADQRMDLNVAGKGRLRVWFEDLPPGFAAAVVRHYAEGDRAGIGTEAEHQRLAEMFDLKVRPDGPPPSRARIVALAVGATVLFGTGVFIQALEAGFVLQIAGALIVLFGFGMAGDAFQGARARKLLAG</sequence>
<comment type="caution">
    <text evidence="2">The sequence shown here is derived from an EMBL/GenBank/DDBJ whole genome shotgun (WGS) entry which is preliminary data.</text>
</comment>
<feature type="transmembrane region" description="Helical" evidence="1">
    <location>
        <begin position="267"/>
        <end position="288"/>
    </location>
</feature>
<protein>
    <recommendedName>
        <fullName evidence="4">PH domain-containing protein</fullName>
    </recommendedName>
</protein>
<organism evidence="2 3">
    <name type="scientific">Actinoplanes couchii</name>
    <dbReference type="NCBI Taxonomy" id="403638"/>
    <lineage>
        <taxon>Bacteria</taxon>
        <taxon>Bacillati</taxon>
        <taxon>Actinomycetota</taxon>
        <taxon>Actinomycetes</taxon>
        <taxon>Micromonosporales</taxon>
        <taxon>Micromonosporaceae</taxon>
        <taxon>Actinoplanes</taxon>
    </lineage>
</organism>
<evidence type="ECO:0000313" key="3">
    <source>
        <dbReference type="Proteomes" id="UP000612282"/>
    </source>
</evidence>
<keyword evidence="3" id="KW-1185">Reference proteome</keyword>
<keyword evidence="1" id="KW-0472">Membrane</keyword>
<feature type="transmembrane region" description="Helical" evidence="1">
    <location>
        <begin position="243"/>
        <end position="261"/>
    </location>
</feature>
<dbReference type="Proteomes" id="UP000612282">
    <property type="component" value="Unassembled WGS sequence"/>
</dbReference>
<accession>A0ABQ3XNE2</accession>
<evidence type="ECO:0008006" key="4">
    <source>
        <dbReference type="Google" id="ProtNLM"/>
    </source>
</evidence>
<name>A0ABQ3XNE2_9ACTN</name>